<dbReference type="GO" id="GO:0008239">
    <property type="term" value="F:dipeptidyl-peptidase activity"/>
    <property type="evidence" value="ECO:0007669"/>
    <property type="project" value="TreeGrafter"/>
</dbReference>
<sequence length="553" mass="62075">MHLQALLISVVDLVNAVDIRLPGHRVGSHGTSLDRRATQPSYEIHTFDQLINHFPNSSRYRPNLPGQTFQQQYVFDSSYYKPGGPVFLYIGGETSVQSRLNNLATGIIQILMEATNGLGVILENRYYGESFPFTSSSTDELRFLTTEQTIADNAYFAQHATFPGVNATLTSDRTPRILYGGSLAGAQTAFSIKTCGGDNGVLWGGISASGTTKAVLPYGIWYDSYQNFAPQDCIGSLNAIVDKIDYVFEHGNVSQINHMKSLFGLEALKDNRDFARTIAFPLGGPVYYPTNTWQELNWYPDYSSNDIWYFCHNITNADSPHNVTQLDYALAAYTNGETWTNLGNYASYMKNYIVPMCPDPSLIDTTTTGCFSTQNQSYWANTTNNNNRAYIYSSCTEAGIYQVARATGPTLLSRVVKLDYTQQWCRWAYPPGEHNSIPSTPDLNRINKYGGYSVIADRLAHIDGGQDVWLDLCYHSNYAPKRTTRSAKDAYLHPEMLITGGGHHWDSYGIKDVDAEPQFIREAHLWEIRIVKKWLEMWDEKKGGMNGTGRMEL</sequence>
<evidence type="ECO:0000256" key="5">
    <source>
        <dbReference type="ARBA" id="ARBA00023180"/>
    </source>
</evidence>
<dbReference type="GO" id="GO:0006508">
    <property type="term" value="P:proteolysis"/>
    <property type="evidence" value="ECO:0007669"/>
    <property type="project" value="UniProtKB-KW"/>
</dbReference>
<keyword evidence="3 6" id="KW-0732">Signal</keyword>
<keyword evidence="8" id="KW-1185">Reference proteome</keyword>
<keyword evidence="4" id="KW-0378">Hydrolase</keyword>
<dbReference type="GO" id="GO:0070008">
    <property type="term" value="F:serine-type exopeptidase activity"/>
    <property type="evidence" value="ECO:0007669"/>
    <property type="project" value="InterPro"/>
</dbReference>
<dbReference type="AlphaFoldDB" id="A0A139I6X0"/>
<dbReference type="InterPro" id="IPR029058">
    <property type="entry name" value="AB_hydrolase_fold"/>
</dbReference>
<dbReference type="STRING" id="113226.A0A139I6X0"/>
<keyword evidence="2" id="KW-0645">Protease</keyword>
<gene>
    <name evidence="7" type="ORF">AC579_1198</name>
</gene>
<evidence type="ECO:0000256" key="4">
    <source>
        <dbReference type="ARBA" id="ARBA00022801"/>
    </source>
</evidence>
<evidence type="ECO:0000313" key="8">
    <source>
        <dbReference type="Proteomes" id="UP000073492"/>
    </source>
</evidence>
<evidence type="ECO:0000256" key="1">
    <source>
        <dbReference type="ARBA" id="ARBA00011079"/>
    </source>
</evidence>
<dbReference type="PANTHER" id="PTHR11010">
    <property type="entry name" value="PROTEASE S28 PRO-X CARBOXYPEPTIDASE-RELATED"/>
    <property type="match status" value="1"/>
</dbReference>
<name>A0A139I6X0_9PEZI</name>
<dbReference type="OrthoDB" id="1735038at2759"/>
<reference evidence="7 8" key="1">
    <citation type="submission" date="2015-07" db="EMBL/GenBank/DDBJ databases">
        <title>Comparative genomics of the Sigatoka disease complex on banana suggests a link between parallel evolutionary changes in Pseudocercospora fijiensis and Pseudocercospora eumusae and increased virulence on the banana host.</title>
        <authorList>
            <person name="Chang T.-C."/>
            <person name="Salvucci A."/>
            <person name="Crous P.W."/>
            <person name="Stergiopoulos I."/>
        </authorList>
    </citation>
    <scope>NUCLEOTIDE SEQUENCE [LARGE SCALE GENOMIC DNA]</scope>
    <source>
        <strain evidence="7 8">CBS 116634</strain>
    </source>
</reference>
<comment type="similarity">
    <text evidence="1">Belongs to the peptidase S28 family.</text>
</comment>
<dbReference type="InterPro" id="IPR008758">
    <property type="entry name" value="Peptidase_S28"/>
</dbReference>
<evidence type="ECO:0000256" key="3">
    <source>
        <dbReference type="ARBA" id="ARBA00022729"/>
    </source>
</evidence>
<evidence type="ECO:0000256" key="6">
    <source>
        <dbReference type="SAM" id="SignalP"/>
    </source>
</evidence>
<dbReference type="Proteomes" id="UP000073492">
    <property type="component" value="Unassembled WGS sequence"/>
</dbReference>
<comment type="caution">
    <text evidence="7">The sequence shown here is derived from an EMBL/GenBank/DDBJ whole genome shotgun (WGS) entry which is preliminary data.</text>
</comment>
<accession>A0A139I6X0</accession>
<dbReference type="Gene3D" id="3.40.50.1820">
    <property type="entry name" value="alpha/beta hydrolase"/>
    <property type="match status" value="2"/>
</dbReference>
<feature type="signal peptide" evidence="6">
    <location>
        <begin position="1"/>
        <end position="16"/>
    </location>
</feature>
<protein>
    <recommendedName>
        <fullName evidence="9">Extracelular serine carboxypeptidase</fullName>
    </recommendedName>
</protein>
<dbReference type="PANTHER" id="PTHR11010:SF117">
    <property type="entry name" value="SERINE PROTEASE 16"/>
    <property type="match status" value="1"/>
</dbReference>
<organism evidence="7 8">
    <name type="scientific">Pseudocercospora musae</name>
    <dbReference type="NCBI Taxonomy" id="113226"/>
    <lineage>
        <taxon>Eukaryota</taxon>
        <taxon>Fungi</taxon>
        <taxon>Dikarya</taxon>
        <taxon>Ascomycota</taxon>
        <taxon>Pezizomycotina</taxon>
        <taxon>Dothideomycetes</taxon>
        <taxon>Dothideomycetidae</taxon>
        <taxon>Mycosphaerellales</taxon>
        <taxon>Mycosphaerellaceae</taxon>
        <taxon>Pseudocercospora</taxon>
    </lineage>
</organism>
<evidence type="ECO:0008006" key="9">
    <source>
        <dbReference type="Google" id="ProtNLM"/>
    </source>
</evidence>
<evidence type="ECO:0000256" key="2">
    <source>
        <dbReference type="ARBA" id="ARBA00022670"/>
    </source>
</evidence>
<feature type="chain" id="PRO_5007297222" description="Extracelular serine carboxypeptidase" evidence="6">
    <location>
        <begin position="17"/>
        <end position="553"/>
    </location>
</feature>
<proteinExistence type="inferred from homology"/>
<dbReference type="EMBL" id="LFZO01000264">
    <property type="protein sequence ID" value="KXT10389.1"/>
    <property type="molecule type" value="Genomic_DNA"/>
</dbReference>
<keyword evidence="5" id="KW-0325">Glycoprotein</keyword>
<evidence type="ECO:0000313" key="7">
    <source>
        <dbReference type="EMBL" id="KXT10389.1"/>
    </source>
</evidence>
<dbReference type="Pfam" id="PF05577">
    <property type="entry name" value="Peptidase_S28"/>
    <property type="match status" value="1"/>
</dbReference>